<dbReference type="PANTHER" id="PTHR11630">
    <property type="entry name" value="DNA REPLICATION LICENSING FACTOR MCM FAMILY MEMBER"/>
    <property type="match status" value="1"/>
</dbReference>
<dbReference type="FunFam" id="2.20.28.10:FF:000004">
    <property type="entry name" value="DNA replication licensing factor MCM7"/>
    <property type="match status" value="1"/>
</dbReference>
<evidence type="ECO:0000256" key="5">
    <source>
        <dbReference type="ARBA" id="ARBA00022806"/>
    </source>
</evidence>
<reference evidence="12 13" key="1">
    <citation type="journal article" date="2022" name="Nat. Genet.">
        <title>Improved pea reference genome and pan-genome highlight genomic features and evolutionary characteristics.</title>
        <authorList>
            <person name="Yang T."/>
            <person name="Liu R."/>
            <person name="Luo Y."/>
            <person name="Hu S."/>
            <person name="Wang D."/>
            <person name="Wang C."/>
            <person name="Pandey M.K."/>
            <person name="Ge S."/>
            <person name="Xu Q."/>
            <person name="Li N."/>
            <person name="Li G."/>
            <person name="Huang Y."/>
            <person name="Saxena R.K."/>
            <person name="Ji Y."/>
            <person name="Li M."/>
            <person name="Yan X."/>
            <person name="He Y."/>
            <person name="Liu Y."/>
            <person name="Wang X."/>
            <person name="Xiang C."/>
            <person name="Varshney R.K."/>
            <person name="Ding H."/>
            <person name="Gao S."/>
            <person name="Zong X."/>
        </authorList>
    </citation>
    <scope>NUCLEOTIDE SEQUENCE [LARGE SCALE GENOMIC DNA]</scope>
    <source>
        <strain evidence="12 13">cv. Zhongwan 6</strain>
    </source>
</reference>
<dbReference type="Pfam" id="PF17207">
    <property type="entry name" value="MCM_OB"/>
    <property type="match status" value="1"/>
</dbReference>
<dbReference type="Gene3D" id="2.40.50.140">
    <property type="entry name" value="Nucleic acid-binding proteins"/>
    <property type="match status" value="1"/>
</dbReference>
<dbReference type="InterPro" id="IPR008050">
    <property type="entry name" value="MCM7"/>
</dbReference>
<dbReference type="GO" id="GO:0017116">
    <property type="term" value="F:single-stranded DNA helicase activity"/>
    <property type="evidence" value="ECO:0007669"/>
    <property type="project" value="TreeGrafter"/>
</dbReference>
<evidence type="ECO:0000256" key="7">
    <source>
        <dbReference type="ARBA" id="ARBA00023125"/>
    </source>
</evidence>
<keyword evidence="9 10" id="KW-0131">Cell cycle</keyword>
<dbReference type="EC" id="3.6.4.12" evidence="10"/>
<dbReference type="GO" id="GO:0042555">
    <property type="term" value="C:MCM complex"/>
    <property type="evidence" value="ECO:0007669"/>
    <property type="project" value="InterPro"/>
</dbReference>
<keyword evidence="2 10" id="KW-0235">DNA replication</keyword>
<evidence type="ECO:0000256" key="3">
    <source>
        <dbReference type="ARBA" id="ARBA00022741"/>
    </source>
</evidence>
<evidence type="ECO:0000259" key="11">
    <source>
        <dbReference type="Pfam" id="PF17207"/>
    </source>
</evidence>
<evidence type="ECO:0000256" key="8">
    <source>
        <dbReference type="ARBA" id="ARBA00023242"/>
    </source>
</evidence>
<dbReference type="AlphaFoldDB" id="A0A9D4XCG3"/>
<comment type="catalytic activity">
    <reaction evidence="10">
        <text>ATP + H2O = ADP + phosphate + H(+)</text>
        <dbReference type="Rhea" id="RHEA:13065"/>
        <dbReference type="ChEBI" id="CHEBI:15377"/>
        <dbReference type="ChEBI" id="CHEBI:15378"/>
        <dbReference type="ChEBI" id="CHEBI:30616"/>
        <dbReference type="ChEBI" id="CHEBI:43474"/>
        <dbReference type="ChEBI" id="CHEBI:456216"/>
        <dbReference type="EC" id="3.6.4.12"/>
    </reaction>
</comment>
<dbReference type="GO" id="GO:0003697">
    <property type="term" value="F:single-stranded DNA binding"/>
    <property type="evidence" value="ECO:0007669"/>
    <property type="project" value="TreeGrafter"/>
</dbReference>
<keyword evidence="5 10" id="KW-0347">Helicase</keyword>
<feature type="non-terminal residue" evidence="12">
    <location>
        <position position="1"/>
    </location>
</feature>
<dbReference type="InterPro" id="IPR031327">
    <property type="entry name" value="MCM"/>
</dbReference>
<dbReference type="PANTHER" id="PTHR11630:SF26">
    <property type="entry name" value="DNA REPLICATION LICENSING FACTOR MCM7"/>
    <property type="match status" value="1"/>
</dbReference>
<evidence type="ECO:0000256" key="1">
    <source>
        <dbReference type="ARBA" id="ARBA00004123"/>
    </source>
</evidence>
<evidence type="ECO:0000256" key="4">
    <source>
        <dbReference type="ARBA" id="ARBA00022801"/>
    </source>
</evidence>
<accession>A0A9D4XCG3</accession>
<dbReference type="PRINTS" id="PR01663">
    <property type="entry name" value="MCMPROTEIN7"/>
</dbReference>
<comment type="similarity">
    <text evidence="10">Belongs to the MCM family.</text>
</comment>
<dbReference type="GO" id="GO:0005634">
    <property type="term" value="C:nucleus"/>
    <property type="evidence" value="ECO:0007669"/>
    <property type="project" value="UniProtKB-SubCell"/>
</dbReference>
<dbReference type="EMBL" id="JAMSHJ010000004">
    <property type="protein sequence ID" value="KAI5416850.1"/>
    <property type="molecule type" value="Genomic_DNA"/>
</dbReference>
<evidence type="ECO:0000256" key="9">
    <source>
        <dbReference type="ARBA" id="ARBA00023306"/>
    </source>
</evidence>
<organism evidence="12 13">
    <name type="scientific">Pisum sativum</name>
    <name type="common">Garden pea</name>
    <name type="synonym">Lathyrus oleraceus</name>
    <dbReference type="NCBI Taxonomy" id="3888"/>
    <lineage>
        <taxon>Eukaryota</taxon>
        <taxon>Viridiplantae</taxon>
        <taxon>Streptophyta</taxon>
        <taxon>Embryophyta</taxon>
        <taxon>Tracheophyta</taxon>
        <taxon>Spermatophyta</taxon>
        <taxon>Magnoliopsida</taxon>
        <taxon>eudicotyledons</taxon>
        <taxon>Gunneridae</taxon>
        <taxon>Pentapetalae</taxon>
        <taxon>rosids</taxon>
        <taxon>fabids</taxon>
        <taxon>Fabales</taxon>
        <taxon>Fabaceae</taxon>
        <taxon>Papilionoideae</taxon>
        <taxon>50 kb inversion clade</taxon>
        <taxon>NPAAA clade</taxon>
        <taxon>Hologalegina</taxon>
        <taxon>IRL clade</taxon>
        <taxon>Fabeae</taxon>
        <taxon>Lathyrus</taxon>
    </lineage>
</organism>
<keyword evidence="4 10" id="KW-0378">Hydrolase</keyword>
<gene>
    <name evidence="10" type="primary">MCM7</name>
    <name evidence="12" type="ORF">KIW84_041739</name>
</gene>
<proteinExistence type="inferred from homology"/>
<evidence type="ECO:0000256" key="10">
    <source>
        <dbReference type="RuleBase" id="RU365012"/>
    </source>
</evidence>
<dbReference type="GO" id="GO:0000727">
    <property type="term" value="P:double-strand break repair via break-induced replication"/>
    <property type="evidence" value="ECO:0007669"/>
    <property type="project" value="TreeGrafter"/>
</dbReference>
<dbReference type="Gramene" id="Psat04G0173900-T4">
    <property type="protein sequence ID" value="KAI5416850.1"/>
    <property type="gene ID" value="KIW84_041739"/>
</dbReference>
<keyword evidence="6 10" id="KW-0067">ATP-binding</keyword>
<keyword evidence="7 10" id="KW-0238">DNA-binding</keyword>
<evidence type="ECO:0000313" key="13">
    <source>
        <dbReference type="Proteomes" id="UP001058974"/>
    </source>
</evidence>
<dbReference type="InterPro" id="IPR012340">
    <property type="entry name" value="NA-bd_OB-fold"/>
</dbReference>
<dbReference type="GO" id="GO:0016787">
    <property type="term" value="F:hydrolase activity"/>
    <property type="evidence" value="ECO:0007669"/>
    <property type="project" value="UniProtKB-KW"/>
</dbReference>
<dbReference type="GO" id="GO:0006270">
    <property type="term" value="P:DNA replication initiation"/>
    <property type="evidence" value="ECO:0007669"/>
    <property type="project" value="InterPro"/>
</dbReference>
<feature type="domain" description="MCM OB" evidence="11">
    <location>
        <begin position="1"/>
        <end position="95"/>
    </location>
</feature>
<dbReference type="GO" id="GO:0005524">
    <property type="term" value="F:ATP binding"/>
    <property type="evidence" value="ECO:0007669"/>
    <property type="project" value="UniProtKB-KW"/>
</dbReference>
<comment type="caution">
    <text evidence="12">The sequence shown here is derived from an EMBL/GenBank/DDBJ whole genome shotgun (WGS) entry which is preliminary data.</text>
</comment>
<comment type="subcellular location">
    <subcellularLocation>
        <location evidence="1 10">Nucleus</location>
    </subcellularLocation>
</comment>
<sequence>SDVKPLMQVAVYTCEDCGFEIYQEVTARIFMPLFECPSRRCVMNKSKGNVILQLRASKFLRFQEAKIQELAEHVPKGHIPRTMTVHLRGELTRKVCYSLPMELN</sequence>
<comment type="function">
    <text evidence="10">Acts as component of the MCM2-7 complex (MCM complex) which is the replicative helicase essential for 'once per cell cycle' DNA replication initiation and elongation in eukaryotic cells. The active ATPase sites in the MCM2-7 ring are formed through the interaction surfaces of two neighboring subunits such that a critical structure of a conserved arginine finger motif is provided in trans relative to the ATP-binding site of the Walker A box of the adjacent subunit. The six ATPase active sites, however, are likely to contribute differentially to the complex helicase activity.</text>
</comment>
<evidence type="ECO:0000256" key="2">
    <source>
        <dbReference type="ARBA" id="ARBA00022705"/>
    </source>
</evidence>
<evidence type="ECO:0000256" key="6">
    <source>
        <dbReference type="ARBA" id="ARBA00022840"/>
    </source>
</evidence>
<dbReference type="SUPFAM" id="SSF50249">
    <property type="entry name" value="Nucleic acid-binding proteins"/>
    <property type="match status" value="1"/>
</dbReference>
<dbReference type="GO" id="GO:0006271">
    <property type="term" value="P:DNA strand elongation involved in DNA replication"/>
    <property type="evidence" value="ECO:0007669"/>
    <property type="project" value="TreeGrafter"/>
</dbReference>
<evidence type="ECO:0000313" key="12">
    <source>
        <dbReference type="EMBL" id="KAI5416850.1"/>
    </source>
</evidence>
<keyword evidence="3 10" id="KW-0547">Nucleotide-binding</keyword>
<name>A0A9D4XCG3_PEA</name>
<dbReference type="InterPro" id="IPR033762">
    <property type="entry name" value="MCM_OB"/>
</dbReference>
<keyword evidence="8 10" id="KW-0539">Nucleus</keyword>
<dbReference type="Proteomes" id="UP001058974">
    <property type="component" value="Chromosome 4"/>
</dbReference>
<protein>
    <recommendedName>
        <fullName evidence="10">DNA replication licensing factor MCM7</fullName>
        <ecNumber evidence="10">3.6.4.12</ecNumber>
    </recommendedName>
</protein>
<keyword evidence="13" id="KW-1185">Reference proteome</keyword>